<accession>A0AA39Q099</accession>
<evidence type="ECO:0000313" key="2">
    <source>
        <dbReference type="Proteomes" id="UP001175228"/>
    </source>
</evidence>
<dbReference type="EMBL" id="JAUEPU010000023">
    <property type="protein sequence ID" value="KAK0493726.1"/>
    <property type="molecule type" value="Genomic_DNA"/>
</dbReference>
<reference evidence="1" key="1">
    <citation type="submission" date="2023-06" db="EMBL/GenBank/DDBJ databases">
        <authorList>
            <consortium name="Lawrence Berkeley National Laboratory"/>
            <person name="Ahrendt S."/>
            <person name="Sahu N."/>
            <person name="Indic B."/>
            <person name="Wong-Bajracharya J."/>
            <person name="Merenyi Z."/>
            <person name="Ke H.-M."/>
            <person name="Monk M."/>
            <person name="Kocsube S."/>
            <person name="Drula E."/>
            <person name="Lipzen A."/>
            <person name="Balint B."/>
            <person name="Henrissat B."/>
            <person name="Andreopoulos B."/>
            <person name="Martin F.M."/>
            <person name="Harder C.B."/>
            <person name="Rigling D."/>
            <person name="Ford K.L."/>
            <person name="Foster G.D."/>
            <person name="Pangilinan J."/>
            <person name="Papanicolaou A."/>
            <person name="Barry K."/>
            <person name="LaButti K."/>
            <person name="Viragh M."/>
            <person name="Koriabine M."/>
            <person name="Yan M."/>
            <person name="Riley R."/>
            <person name="Champramary S."/>
            <person name="Plett K.L."/>
            <person name="Tsai I.J."/>
            <person name="Slot J."/>
            <person name="Sipos G."/>
            <person name="Plett J."/>
            <person name="Nagy L.G."/>
            <person name="Grigoriev I.V."/>
        </authorList>
    </citation>
    <scope>NUCLEOTIDE SEQUENCE</scope>
    <source>
        <strain evidence="1">HWK02</strain>
    </source>
</reference>
<dbReference type="Proteomes" id="UP001175228">
    <property type="component" value="Unassembled WGS sequence"/>
</dbReference>
<proteinExistence type="predicted"/>
<sequence>MSPAPPRTPTDPMPMHPPFFEWGNTSMDPIFSTEPTNTCCTPTILNPALSVIPPMLYASSSSQNLATPIFSNGEFNSTIRSLPFVPLAAERLLQPHPHHFRPPTSRLPSPQH</sequence>
<dbReference type="AlphaFoldDB" id="A0AA39Q099"/>
<protein>
    <submittedName>
        <fullName evidence="1">Uncharacterized protein</fullName>
    </submittedName>
</protein>
<name>A0AA39Q099_9AGAR</name>
<gene>
    <name evidence="1" type="ORF">EDD18DRAFT_1356178</name>
</gene>
<keyword evidence="2" id="KW-1185">Reference proteome</keyword>
<organism evidence="1 2">
    <name type="scientific">Armillaria luteobubalina</name>
    <dbReference type="NCBI Taxonomy" id="153913"/>
    <lineage>
        <taxon>Eukaryota</taxon>
        <taxon>Fungi</taxon>
        <taxon>Dikarya</taxon>
        <taxon>Basidiomycota</taxon>
        <taxon>Agaricomycotina</taxon>
        <taxon>Agaricomycetes</taxon>
        <taxon>Agaricomycetidae</taxon>
        <taxon>Agaricales</taxon>
        <taxon>Marasmiineae</taxon>
        <taxon>Physalacriaceae</taxon>
        <taxon>Armillaria</taxon>
    </lineage>
</organism>
<evidence type="ECO:0000313" key="1">
    <source>
        <dbReference type="EMBL" id="KAK0493726.1"/>
    </source>
</evidence>
<comment type="caution">
    <text evidence="1">The sequence shown here is derived from an EMBL/GenBank/DDBJ whole genome shotgun (WGS) entry which is preliminary data.</text>
</comment>